<dbReference type="GO" id="GO:0004364">
    <property type="term" value="F:glutathione transferase activity"/>
    <property type="evidence" value="ECO:0007669"/>
    <property type="project" value="UniProtKB-EC"/>
</dbReference>
<dbReference type="PATRIC" id="fig|565050.3.peg.2122"/>
<evidence type="ECO:0000313" key="3">
    <source>
        <dbReference type="EMBL" id="ACL95632.1"/>
    </source>
</evidence>
<dbReference type="RefSeq" id="WP_010919946.1">
    <property type="nucleotide sequence ID" value="NC_011916.1"/>
</dbReference>
<dbReference type="InterPro" id="IPR036249">
    <property type="entry name" value="Thioredoxin-like_sf"/>
</dbReference>
<dbReference type="SFLD" id="SFLDG00358">
    <property type="entry name" value="Main_(cytGST)"/>
    <property type="match status" value="1"/>
</dbReference>
<dbReference type="EMBL" id="CP001340">
    <property type="protein sequence ID" value="ACL95632.1"/>
    <property type="molecule type" value="Genomic_DNA"/>
</dbReference>
<dbReference type="GO" id="GO:0006559">
    <property type="term" value="P:L-phenylalanine catabolic process"/>
    <property type="evidence" value="ECO:0007669"/>
    <property type="project" value="TreeGrafter"/>
</dbReference>
<dbReference type="GO" id="GO:0006749">
    <property type="term" value="P:glutathione metabolic process"/>
    <property type="evidence" value="ECO:0007669"/>
    <property type="project" value="TreeGrafter"/>
</dbReference>
<dbReference type="SUPFAM" id="SSF47616">
    <property type="entry name" value="GST C-terminal domain-like"/>
    <property type="match status" value="1"/>
</dbReference>
<reference evidence="3 4" key="1">
    <citation type="journal article" date="2010" name="J. Bacteriol.">
        <title>The genetic basis of laboratory adaptation in Caulobacter crescentus.</title>
        <authorList>
            <person name="Marks M.E."/>
            <person name="Castro-Rojas C.M."/>
            <person name="Teiling C."/>
            <person name="Du L."/>
            <person name="Kapatral V."/>
            <person name="Walunas T.L."/>
            <person name="Crosson S."/>
        </authorList>
    </citation>
    <scope>NUCLEOTIDE SEQUENCE [LARGE SCALE GENOMIC DNA]</scope>
    <source>
        <strain evidence="4">NA1000 / CB15N</strain>
    </source>
</reference>
<dbReference type="Gene3D" id="1.20.1050.10">
    <property type="match status" value="1"/>
</dbReference>
<dbReference type="HOGENOM" id="CLU_011226_5_3_5"/>
<dbReference type="AlphaFoldDB" id="A0A0H3C9Q2"/>
<dbReference type="SMR" id="A0A0H3C9Q2"/>
<dbReference type="CDD" id="cd00570">
    <property type="entry name" value="GST_N_family"/>
    <property type="match status" value="1"/>
</dbReference>
<dbReference type="InterPro" id="IPR040079">
    <property type="entry name" value="Glutathione_S-Trfase"/>
</dbReference>
<evidence type="ECO:0000313" key="4">
    <source>
        <dbReference type="Proteomes" id="UP000001364"/>
    </source>
</evidence>
<dbReference type="Gene3D" id="3.40.30.10">
    <property type="entry name" value="Glutaredoxin"/>
    <property type="match status" value="1"/>
</dbReference>
<dbReference type="Pfam" id="PF13417">
    <property type="entry name" value="GST_N_3"/>
    <property type="match status" value="1"/>
</dbReference>
<dbReference type="CDD" id="cd00299">
    <property type="entry name" value="GST_C_family"/>
    <property type="match status" value="1"/>
</dbReference>
<feature type="domain" description="GST N-terminal" evidence="1">
    <location>
        <begin position="1"/>
        <end position="77"/>
    </location>
</feature>
<dbReference type="RefSeq" id="YP_002517540.1">
    <property type="nucleotide sequence ID" value="NC_011916.1"/>
</dbReference>
<name>A0A0H3C9Q2_CAUVN</name>
<feature type="domain" description="GST C-terminal" evidence="2">
    <location>
        <begin position="82"/>
        <end position="210"/>
    </location>
</feature>
<keyword evidence="3" id="KW-0808">Transferase</keyword>
<dbReference type="InterPro" id="IPR004045">
    <property type="entry name" value="Glutathione_S-Trfase_N"/>
</dbReference>
<dbReference type="InterPro" id="IPR036282">
    <property type="entry name" value="Glutathione-S-Trfase_C_sf"/>
</dbReference>
<dbReference type="PhylomeDB" id="A0A0H3C9Q2"/>
<dbReference type="SUPFAM" id="SSF52833">
    <property type="entry name" value="Thioredoxin-like"/>
    <property type="match status" value="1"/>
</dbReference>
<dbReference type="KEGG" id="ccs:CCNA_02167"/>
<accession>A0A0H3C9Q2</accession>
<dbReference type="PROSITE" id="PS50404">
    <property type="entry name" value="GST_NTER"/>
    <property type="match status" value="1"/>
</dbReference>
<dbReference type="EC" id="2.5.1.18" evidence="3"/>
<dbReference type="Proteomes" id="UP000001364">
    <property type="component" value="Chromosome"/>
</dbReference>
<gene>
    <name evidence="3" type="ordered locus">CCNA_02167</name>
</gene>
<dbReference type="OrthoDB" id="9782992at2"/>
<dbReference type="InterPro" id="IPR004046">
    <property type="entry name" value="GST_C"/>
</dbReference>
<dbReference type="GeneID" id="7333417"/>
<dbReference type="SFLD" id="SFLDS00019">
    <property type="entry name" value="Glutathione_Transferase_(cytos"/>
    <property type="match status" value="1"/>
</dbReference>
<dbReference type="Pfam" id="PF14497">
    <property type="entry name" value="GST_C_3"/>
    <property type="match status" value="1"/>
</dbReference>
<dbReference type="GO" id="GO:0016034">
    <property type="term" value="F:maleylacetoacetate isomerase activity"/>
    <property type="evidence" value="ECO:0007669"/>
    <property type="project" value="TreeGrafter"/>
</dbReference>
<organism evidence="3 4">
    <name type="scientific">Caulobacter vibrioides (strain NA1000 / CB15N)</name>
    <name type="common">Caulobacter crescentus</name>
    <dbReference type="NCBI Taxonomy" id="565050"/>
    <lineage>
        <taxon>Bacteria</taxon>
        <taxon>Pseudomonadati</taxon>
        <taxon>Pseudomonadota</taxon>
        <taxon>Alphaproteobacteria</taxon>
        <taxon>Caulobacterales</taxon>
        <taxon>Caulobacteraceae</taxon>
        <taxon>Caulobacter</taxon>
    </lineage>
</organism>
<dbReference type="PANTHER" id="PTHR42673">
    <property type="entry name" value="MALEYLACETOACETATE ISOMERASE"/>
    <property type="match status" value="1"/>
</dbReference>
<protein>
    <submittedName>
        <fullName evidence="3">Glutathione S-transferase</fullName>
        <ecNumber evidence="3">2.5.1.18</ecNumber>
    </submittedName>
</protein>
<dbReference type="PROSITE" id="PS50405">
    <property type="entry name" value="GST_CTER"/>
    <property type="match status" value="1"/>
</dbReference>
<sequence>MLIYGSSLSPFVRKTMVFATEKGLAYDTKVVRLGQPDPEFEACSPFGKIPGFQDGDFKISDSSAIITYLDAAYPEPNLIPTEPKARARTVWYEEYADSIFVGAAGPIFFNRVVGPRFMGAEPDQAAIDKGINVAMPPVLDYLERTIPASGFLVEDRFTLADIAVASPFVNLEHAGFDFAKWPKSKAYADAILARPSFEGIIKRERRMLGA</sequence>
<evidence type="ECO:0000259" key="1">
    <source>
        <dbReference type="PROSITE" id="PS50404"/>
    </source>
</evidence>
<evidence type="ECO:0000259" key="2">
    <source>
        <dbReference type="PROSITE" id="PS50405"/>
    </source>
</evidence>
<proteinExistence type="predicted"/>
<keyword evidence="4" id="KW-1185">Reference proteome</keyword>
<dbReference type="InterPro" id="IPR010987">
    <property type="entry name" value="Glutathione-S-Trfase_C-like"/>
</dbReference>
<dbReference type="PANTHER" id="PTHR42673:SF21">
    <property type="entry name" value="GLUTATHIONE S-TRANSFERASE YFCF"/>
    <property type="match status" value="1"/>
</dbReference>